<comment type="caution">
    <text evidence="1">The sequence shown here is derived from an EMBL/GenBank/DDBJ whole genome shotgun (WGS) entry which is preliminary data.</text>
</comment>
<accession>A0ABS6Y9B1</accession>
<name>A0ABS6Y9B1_9BACT</name>
<reference evidence="1 2" key="1">
    <citation type="submission" date="2021-07" db="EMBL/GenBank/DDBJ databases">
        <title>Genomic diversity and antimicrobial resistance of Prevotella spp. isolated from chronic lung disease airways.</title>
        <authorList>
            <person name="Webb K.A."/>
            <person name="Olagoke O.S."/>
            <person name="Baird T."/>
            <person name="Neill J."/>
            <person name="Pham A."/>
            <person name="Wells T.J."/>
            <person name="Ramsay K.A."/>
            <person name="Bell S.C."/>
            <person name="Sarovich D.S."/>
            <person name="Price E.P."/>
        </authorList>
    </citation>
    <scope>NUCLEOTIDE SEQUENCE [LARGE SCALE GENOMIC DNA]</scope>
    <source>
        <strain evidence="1 2">SCHI0011.S.12</strain>
    </source>
</reference>
<proteinExistence type="predicted"/>
<keyword evidence="2" id="KW-1185">Reference proteome</keyword>
<dbReference type="RefSeq" id="WP_219478770.1">
    <property type="nucleotide sequence ID" value="NZ_JAHXCT010000001.1"/>
</dbReference>
<protein>
    <submittedName>
        <fullName evidence="1">Uncharacterized protein</fullName>
    </submittedName>
</protein>
<gene>
    <name evidence="1" type="ORF">KZO38_00015</name>
</gene>
<evidence type="ECO:0000313" key="1">
    <source>
        <dbReference type="EMBL" id="MBW4768156.1"/>
    </source>
</evidence>
<organism evidence="1 2">
    <name type="scientific">Hoylesella nanceiensis</name>
    <dbReference type="NCBI Taxonomy" id="425941"/>
    <lineage>
        <taxon>Bacteria</taxon>
        <taxon>Pseudomonadati</taxon>
        <taxon>Bacteroidota</taxon>
        <taxon>Bacteroidia</taxon>
        <taxon>Bacteroidales</taxon>
        <taxon>Prevotellaceae</taxon>
        <taxon>Hoylesella</taxon>
    </lineage>
</organism>
<dbReference type="Proteomes" id="UP000788426">
    <property type="component" value="Unassembled WGS sequence"/>
</dbReference>
<evidence type="ECO:0000313" key="2">
    <source>
        <dbReference type="Proteomes" id="UP000788426"/>
    </source>
</evidence>
<sequence length="383" mass="42732">MRAIILSILFIFSISLAHAEELVLYSFVTDLSTLKAGDQLVIANPETHEAMGKFPYTKGSHNRDAIPSHFISETELLINPEFIAELVLEGEPDAWLLKDEEGYLTVKVGGKNELFVTSSPSHSRRNGDKETFLTISLSSDNRHHNFVFNVKSSLSWIPKQLTYNSGLYSCYSKRDSEVALYRRERIVDAIVIDELKTATYYYETKAFALPEGLTAYTIHANNGALIKGRTYKGNQVLPANQAMIIEGPQGLYLLKEASTSEVADPGNLLRGSDVRQSIEATSPNEKLYKLSIAESESISSLGFYWDNETGDRIVNHPHKAYLAFTQLSPSTLHFISMPVPITMGITAIQKLSKNDVIYNLLGQKVTRPISGIYIINGKKVYLK</sequence>
<dbReference type="EMBL" id="JAHXCT010000001">
    <property type="protein sequence ID" value="MBW4768156.1"/>
    <property type="molecule type" value="Genomic_DNA"/>
</dbReference>